<accession>A0A4Z2ENH3</accession>
<gene>
    <name evidence="1" type="ORF">EYF80_059918</name>
</gene>
<organism evidence="1 2">
    <name type="scientific">Liparis tanakae</name>
    <name type="common">Tanaka's snailfish</name>
    <dbReference type="NCBI Taxonomy" id="230148"/>
    <lineage>
        <taxon>Eukaryota</taxon>
        <taxon>Metazoa</taxon>
        <taxon>Chordata</taxon>
        <taxon>Craniata</taxon>
        <taxon>Vertebrata</taxon>
        <taxon>Euteleostomi</taxon>
        <taxon>Actinopterygii</taxon>
        <taxon>Neopterygii</taxon>
        <taxon>Teleostei</taxon>
        <taxon>Neoteleostei</taxon>
        <taxon>Acanthomorphata</taxon>
        <taxon>Eupercaria</taxon>
        <taxon>Perciformes</taxon>
        <taxon>Cottioidei</taxon>
        <taxon>Cottales</taxon>
        <taxon>Liparidae</taxon>
        <taxon>Liparis</taxon>
    </lineage>
</organism>
<name>A0A4Z2ENH3_9TELE</name>
<keyword evidence="2" id="KW-1185">Reference proteome</keyword>
<evidence type="ECO:0000313" key="1">
    <source>
        <dbReference type="EMBL" id="TNN29932.1"/>
    </source>
</evidence>
<dbReference type="Proteomes" id="UP000314294">
    <property type="component" value="Unassembled WGS sequence"/>
</dbReference>
<dbReference type="EMBL" id="SRLO01005021">
    <property type="protein sequence ID" value="TNN29932.1"/>
    <property type="molecule type" value="Genomic_DNA"/>
</dbReference>
<sequence length="93" mass="10705">MTWYNPHLCPSLQLETLWSLWLKQDCPLAESLDVRLALKDAVHRADETELCSSNWSVKKNPDVLAFSLRRTTTTGVKTTIPTQQCRRGRRPHS</sequence>
<evidence type="ECO:0000313" key="2">
    <source>
        <dbReference type="Proteomes" id="UP000314294"/>
    </source>
</evidence>
<reference evidence="1 2" key="1">
    <citation type="submission" date="2019-03" db="EMBL/GenBank/DDBJ databases">
        <title>First draft genome of Liparis tanakae, snailfish: a comprehensive survey of snailfish specific genes.</title>
        <authorList>
            <person name="Kim W."/>
            <person name="Song I."/>
            <person name="Jeong J.-H."/>
            <person name="Kim D."/>
            <person name="Kim S."/>
            <person name="Ryu S."/>
            <person name="Song J.Y."/>
            <person name="Lee S.K."/>
        </authorList>
    </citation>
    <scope>NUCLEOTIDE SEQUENCE [LARGE SCALE GENOMIC DNA]</scope>
    <source>
        <tissue evidence="1">Muscle</tissue>
    </source>
</reference>
<proteinExistence type="predicted"/>
<comment type="caution">
    <text evidence="1">The sequence shown here is derived from an EMBL/GenBank/DDBJ whole genome shotgun (WGS) entry which is preliminary data.</text>
</comment>
<protein>
    <submittedName>
        <fullName evidence="1">Uncharacterized protein</fullName>
    </submittedName>
</protein>
<dbReference type="AlphaFoldDB" id="A0A4Z2ENH3"/>